<sequence>MLFCVVLYDLLFYLSHRLLHTQWLFQHVHYLHHSSYLSMGITQSYAHPVEFWVTATAATVPVLLVTRHSLVWALWMVMLNVESIIAHCGYYLPGLPDSRFHYLHHCPRGFKSNFGSFLCIWDHVFGTYKDY</sequence>
<feature type="domain" description="Fatty acid hydroxylase" evidence="6">
    <location>
        <begin position="1"/>
        <end position="127"/>
    </location>
</feature>
<evidence type="ECO:0000313" key="7">
    <source>
        <dbReference type="EMBL" id="NDV38495.1"/>
    </source>
</evidence>
<dbReference type="PANTHER" id="PTHR11863">
    <property type="entry name" value="STEROL DESATURASE"/>
    <property type="match status" value="1"/>
</dbReference>
<keyword evidence="2" id="KW-0812">Transmembrane</keyword>
<accession>A0A6B2LNJ8</accession>
<dbReference type="InterPro" id="IPR050307">
    <property type="entry name" value="Sterol_Desaturase_Related"/>
</dbReference>
<reference evidence="7" key="1">
    <citation type="journal article" date="2020" name="J. Eukaryot. Microbiol.">
        <title>De novo Sequencing, Assembly and Annotation of the Transcriptome for the Free-Living Testate Amoeba Arcella intermedia.</title>
        <authorList>
            <person name="Ribeiro G.M."/>
            <person name="Porfirio-Sousa A.L."/>
            <person name="Maurer-Alcala X.X."/>
            <person name="Katz L.A."/>
            <person name="Lahr D.J.G."/>
        </authorList>
    </citation>
    <scope>NUCLEOTIDE SEQUENCE</scope>
</reference>
<evidence type="ECO:0000256" key="1">
    <source>
        <dbReference type="ARBA" id="ARBA00004370"/>
    </source>
</evidence>
<name>A0A6B2LNJ8_9EUKA</name>
<dbReference type="InterPro" id="IPR006694">
    <property type="entry name" value="Fatty_acid_hydroxylase"/>
</dbReference>
<evidence type="ECO:0000256" key="3">
    <source>
        <dbReference type="ARBA" id="ARBA00022989"/>
    </source>
</evidence>
<evidence type="ECO:0000256" key="2">
    <source>
        <dbReference type="ARBA" id="ARBA00022692"/>
    </source>
</evidence>
<dbReference type="AlphaFoldDB" id="A0A6B2LNJ8"/>
<feature type="signal peptide" evidence="5">
    <location>
        <begin position="1"/>
        <end position="17"/>
    </location>
</feature>
<keyword evidence="5" id="KW-0732">Signal</keyword>
<dbReference type="Pfam" id="PF04116">
    <property type="entry name" value="FA_hydroxylase"/>
    <property type="match status" value="1"/>
</dbReference>
<dbReference type="GO" id="GO:0016491">
    <property type="term" value="F:oxidoreductase activity"/>
    <property type="evidence" value="ECO:0007669"/>
    <property type="project" value="InterPro"/>
</dbReference>
<protein>
    <recommendedName>
        <fullName evidence="6">Fatty acid hydroxylase domain-containing protein</fullName>
    </recommendedName>
</protein>
<dbReference type="GO" id="GO:0005506">
    <property type="term" value="F:iron ion binding"/>
    <property type="evidence" value="ECO:0007669"/>
    <property type="project" value="InterPro"/>
</dbReference>
<dbReference type="GO" id="GO:0008610">
    <property type="term" value="P:lipid biosynthetic process"/>
    <property type="evidence" value="ECO:0007669"/>
    <property type="project" value="InterPro"/>
</dbReference>
<evidence type="ECO:0000259" key="6">
    <source>
        <dbReference type="Pfam" id="PF04116"/>
    </source>
</evidence>
<feature type="chain" id="PRO_5025427672" description="Fatty acid hydroxylase domain-containing protein" evidence="5">
    <location>
        <begin position="18"/>
        <end position="131"/>
    </location>
</feature>
<keyword evidence="3" id="KW-1133">Transmembrane helix</keyword>
<organism evidence="7">
    <name type="scientific">Arcella intermedia</name>
    <dbReference type="NCBI Taxonomy" id="1963864"/>
    <lineage>
        <taxon>Eukaryota</taxon>
        <taxon>Amoebozoa</taxon>
        <taxon>Tubulinea</taxon>
        <taxon>Elardia</taxon>
        <taxon>Arcellinida</taxon>
        <taxon>Sphaerothecina</taxon>
        <taxon>Arcellidae</taxon>
        <taxon>Arcella</taxon>
    </lineage>
</organism>
<comment type="subcellular location">
    <subcellularLocation>
        <location evidence="1">Membrane</location>
    </subcellularLocation>
</comment>
<keyword evidence="4" id="KW-0472">Membrane</keyword>
<dbReference type="EMBL" id="GIBP01009526">
    <property type="protein sequence ID" value="NDV38495.1"/>
    <property type="molecule type" value="Transcribed_RNA"/>
</dbReference>
<dbReference type="GO" id="GO:0016020">
    <property type="term" value="C:membrane"/>
    <property type="evidence" value="ECO:0007669"/>
    <property type="project" value="UniProtKB-SubCell"/>
</dbReference>
<proteinExistence type="predicted"/>
<evidence type="ECO:0000256" key="4">
    <source>
        <dbReference type="ARBA" id="ARBA00023136"/>
    </source>
</evidence>
<evidence type="ECO:0000256" key="5">
    <source>
        <dbReference type="SAM" id="SignalP"/>
    </source>
</evidence>